<keyword evidence="7" id="KW-1185">Reference proteome</keyword>
<feature type="domain" description="Methyl-accepting transducer" evidence="5">
    <location>
        <begin position="100"/>
        <end position="336"/>
    </location>
</feature>
<feature type="coiled-coil region" evidence="4">
    <location>
        <begin position="178"/>
        <end position="205"/>
    </location>
</feature>
<evidence type="ECO:0000313" key="6">
    <source>
        <dbReference type="EMBL" id="AEW06688.1"/>
    </source>
</evidence>
<evidence type="ECO:0000256" key="2">
    <source>
        <dbReference type="ARBA" id="ARBA00029447"/>
    </source>
</evidence>
<dbReference type="GO" id="GO:0004888">
    <property type="term" value="F:transmembrane signaling receptor activity"/>
    <property type="evidence" value="ECO:0007669"/>
    <property type="project" value="InterPro"/>
</dbReference>
<dbReference type="InterPro" id="IPR004089">
    <property type="entry name" value="MCPsignal_dom"/>
</dbReference>
<dbReference type="EMBL" id="CP003179">
    <property type="protein sequence ID" value="AEW06688.1"/>
    <property type="molecule type" value="Genomic_DNA"/>
</dbReference>
<dbReference type="PANTHER" id="PTHR32089:SF112">
    <property type="entry name" value="LYSOZYME-LIKE PROTEIN-RELATED"/>
    <property type="match status" value="1"/>
</dbReference>
<evidence type="ECO:0000256" key="4">
    <source>
        <dbReference type="SAM" id="Coils"/>
    </source>
</evidence>
<dbReference type="Pfam" id="PF00015">
    <property type="entry name" value="MCPsignal"/>
    <property type="match status" value="1"/>
</dbReference>
<dbReference type="GO" id="GO:0007165">
    <property type="term" value="P:signal transduction"/>
    <property type="evidence" value="ECO:0007669"/>
    <property type="project" value="UniProtKB-KW"/>
</dbReference>
<dbReference type="Gene3D" id="1.10.287.950">
    <property type="entry name" value="Methyl-accepting chemotaxis protein"/>
    <property type="match status" value="1"/>
</dbReference>
<gene>
    <name evidence="6" type="ordered locus">Sulac_3242</name>
</gene>
<dbReference type="SUPFAM" id="SSF58104">
    <property type="entry name" value="Methyl-accepting chemotaxis protein (MCP) signaling domain"/>
    <property type="match status" value="1"/>
</dbReference>
<dbReference type="PROSITE" id="PS50111">
    <property type="entry name" value="CHEMOTAXIS_TRANSDUC_2"/>
    <property type="match status" value="1"/>
</dbReference>
<keyword evidence="4" id="KW-0175">Coiled coil</keyword>
<dbReference type="InterPro" id="IPR004090">
    <property type="entry name" value="Chemotax_Me-accpt_rcpt"/>
</dbReference>
<dbReference type="Proteomes" id="UP000005439">
    <property type="component" value="Chromosome"/>
</dbReference>
<evidence type="ECO:0000256" key="1">
    <source>
        <dbReference type="ARBA" id="ARBA00023224"/>
    </source>
</evidence>
<dbReference type="GO" id="GO:0016020">
    <property type="term" value="C:membrane"/>
    <property type="evidence" value="ECO:0007669"/>
    <property type="project" value="InterPro"/>
</dbReference>
<dbReference type="KEGG" id="sap:Sulac_3242"/>
<evidence type="ECO:0000256" key="3">
    <source>
        <dbReference type="PROSITE-ProRule" id="PRU00284"/>
    </source>
</evidence>
<dbReference type="HOGENOM" id="CLU_043276_0_0_9"/>
<reference evidence="6 7" key="2">
    <citation type="journal article" date="2012" name="Stand. Genomic Sci.">
        <title>Complete genome sequence of the moderately thermophilic mineral-sulfide-oxidizing firmicute Sulfobacillus acidophilus type strain (NAL(T)).</title>
        <authorList>
            <person name="Anderson I."/>
            <person name="Chertkov O."/>
            <person name="Chen A."/>
            <person name="Saunders E."/>
            <person name="Lapidus A."/>
            <person name="Nolan M."/>
            <person name="Lucas S."/>
            <person name="Hammon N."/>
            <person name="Deshpande S."/>
            <person name="Cheng J.F."/>
            <person name="Han C."/>
            <person name="Tapia R."/>
            <person name="Goodwin L.A."/>
            <person name="Pitluck S."/>
            <person name="Liolios K."/>
            <person name="Pagani I."/>
            <person name="Ivanova N."/>
            <person name="Mikhailova N."/>
            <person name="Pati A."/>
            <person name="Palaniappan K."/>
            <person name="Land M."/>
            <person name="Pan C."/>
            <person name="Rohde M."/>
            <person name="Pukall R."/>
            <person name="Goker M."/>
            <person name="Detter J.C."/>
            <person name="Woyke T."/>
            <person name="Bristow J."/>
            <person name="Eisen J.A."/>
            <person name="Markowitz V."/>
            <person name="Hugenholtz P."/>
            <person name="Kyrpides N.C."/>
            <person name="Klenk H.P."/>
            <person name="Mavromatis K."/>
        </authorList>
    </citation>
    <scope>NUCLEOTIDE SEQUENCE [LARGE SCALE GENOMIC DNA]</scope>
    <source>
        <strain evidence="7">ATCC 700253 / DSM 10332 / NAL</strain>
    </source>
</reference>
<proteinExistence type="inferred from homology"/>
<accession>G8TSJ6</accession>
<comment type="similarity">
    <text evidence="2">Belongs to the methyl-accepting chemotaxis (MCP) protein family.</text>
</comment>
<dbReference type="GO" id="GO:0006935">
    <property type="term" value="P:chemotaxis"/>
    <property type="evidence" value="ECO:0007669"/>
    <property type="project" value="InterPro"/>
</dbReference>
<keyword evidence="1 3" id="KW-0807">Transducer</keyword>
<dbReference type="SMART" id="SM00283">
    <property type="entry name" value="MA"/>
    <property type="match status" value="1"/>
</dbReference>
<dbReference type="PRINTS" id="PR00260">
    <property type="entry name" value="CHEMTRNSDUCR"/>
</dbReference>
<dbReference type="PATRIC" id="fig|679936.5.peg.3353"/>
<dbReference type="PANTHER" id="PTHR32089">
    <property type="entry name" value="METHYL-ACCEPTING CHEMOTAXIS PROTEIN MCPB"/>
    <property type="match status" value="1"/>
</dbReference>
<evidence type="ECO:0000259" key="5">
    <source>
        <dbReference type="PROSITE" id="PS50111"/>
    </source>
</evidence>
<evidence type="ECO:0000313" key="7">
    <source>
        <dbReference type="Proteomes" id="UP000005439"/>
    </source>
</evidence>
<dbReference type="STRING" id="679936.Sulac_3242"/>
<dbReference type="AlphaFoldDB" id="G8TSJ6"/>
<name>G8TSJ6_SULAD</name>
<protein>
    <submittedName>
        <fullName evidence="6">Methyl-accepting chemotaxis sensory transducer</fullName>
    </submittedName>
</protein>
<sequence>MNEQLLAALSGLLPGLQQAFSDDTEVILTSTDRLIRVLPGRRLDLGVRDGGPLPAGTVTQKAVEEGRLMVDTRDASQFGIPYRATAIPIFADDQVIGCLTTVTSLAREAEIHTAENELWQHADHLSSTAEETHAAIRHLKETFQQLAAQTAHIQQQMDDARTRATEGHQTVDRLAGHTQSLRQTMKAVTDARAALEEQMQAISQSTSLIEDIARQTNLLALNAAIEAARAGDAGRGFAVVAEEVKKLSEGSQRATRHIEETIRGIDTRLTELRQALKNADILQTEGADLTEAVTRSFGVIGDTVVTGATATDAIHQQIEAATSAIEQLTAAAELTARQAAEVTDLATRLKESRSMK</sequence>
<reference evidence="7" key="1">
    <citation type="submission" date="2011-12" db="EMBL/GenBank/DDBJ databases">
        <title>The complete genome of chromosome of Sulfobacillus acidophilus DSM 10332.</title>
        <authorList>
            <person name="Lucas S."/>
            <person name="Han J."/>
            <person name="Lapidus A."/>
            <person name="Bruce D."/>
            <person name="Goodwin L."/>
            <person name="Pitluck S."/>
            <person name="Peters L."/>
            <person name="Kyrpides N."/>
            <person name="Mavromatis K."/>
            <person name="Ivanova N."/>
            <person name="Mikhailova N."/>
            <person name="Chertkov O."/>
            <person name="Saunders E."/>
            <person name="Detter J.C."/>
            <person name="Tapia R."/>
            <person name="Han C."/>
            <person name="Land M."/>
            <person name="Hauser L."/>
            <person name="Markowitz V."/>
            <person name="Cheng J.-F."/>
            <person name="Hugenholtz P."/>
            <person name="Woyke T."/>
            <person name="Wu D."/>
            <person name="Pukall R."/>
            <person name="Gehrich-Schroeter G."/>
            <person name="Schneider S."/>
            <person name="Klenk H.-P."/>
            <person name="Eisen J.A."/>
        </authorList>
    </citation>
    <scope>NUCLEOTIDE SEQUENCE [LARGE SCALE GENOMIC DNA]</scope>
    <source>
        <strain evidence="7">ATCC 700253 / DSM 10332 / NAL</strain>
    </source>
</reference>
<organism evidence="6 7">
    <name type="scientific">Sulfobacillus acidophilus (strain ATCC 700253 / DSM 10332 / NAL)</name>
    <dbReference type="NCBI Taxonomy" id="679936"/>
    <lineage>
        <taxon>Bacteria</taxon>
        <taxon>Bacillati</taxon>
        <taxon>Bacillota</taxon>
        <taxon>Clostridia</taxon>
        <taxon>Eubacteriales</taxon>
        <taxon>Clostridiales Family XVII. Incertae Sedis</taxon>
        <taxon>Sulfobacillus</taxon>
    </lineage>
</organism>